<keyword evidence="2" id="KW-0812">Transmembrane</keyword>
<reference evidence="5" key="1">
    <citation type="submission" date="2023-07" db="EMBL/GenBank/DDBJ databases">
        <title>30 novel species of actinomycetes from the DSMZ collection.</title>
        <authorList>
            <person name="Nouioui I."/>
        </authorList>
    </citation>
    <scope>NUCLEOTIDE SEQUENCE [LARGE SCALE GENOMIC DNA]</scope>
    <source>
        <strain evidence="5">DSM 44917</strain>
    </source>
</reference>
<dbReference type="PROSITE" id="PS00383">
    <property type="entry name" value="TYR_PHOSPHATASE_1"/>
    <property type="match status" value="1"/>
</dbReference>
<dbReference type="Gene3D" id="3.90.190.10">
    <property type="entry name" value="Protein tyrosine phosphatase superfamily"/>
    <property type="match status" value="1"/>
</dbReference>
<keyword evidence="5" id="KW-1185">Reference proteome</keyword>
<dbReference type="InterPro" id="IPR029021">
    <property type="entry name" value="Prot-tyrosine_phosphatase-like"/>
</dbReference>
<comment type="caution">
    <text evidence="4">The sequence shown here is derived from an EMBL/GenBank/DDBJ whole genome shotgun (WGS) entry which is preliminary data.</text>
</comment>
<gene>
    <name evidence="4" type="ORF">RM780_19040</name>
</gene>
<dbReference type="Pfam" id="PF22741">
    <property type="entry name" value="PTP-NADK"/>
    <property type="match status" value="1"/>
</dbReference>
<proteinExistence type="predicted"/>
<feature type="region of interest" description="Disordered" evidence="1">
    <location>
        <begin position="1"/>
        <end position="27"/>
    </location>
</feature>
<dbReference type="InterPro" id="IPR055214">
    <property type="entry name" value="PTP-NADK"/>
</dbReference>
<dbReference type="EMBL" id="JAVREN010000030">
    <property type="protein sequence ID" value="MDT0309040.1"/>
    <property type="molecule type" value="Genomic_DNA"/>
</dbReference>
<accession>A0ABU2LBU3</accession>
<feature type="domain" description="Tyrosine specific protein phosphatases" evidence="3">
    <location>
        <begin position="152"/>
        <end position="195"/>
    </location>
</feature>
<dbReference type="Proteomes" id="UP001183388">
    <property type="component" value="Unassembled WGS sequence"/>
</dbReference>
<name>A0ABU2LBU3_9ACTN</name>
<dbReference type="InterPro" id="IPR000387">
    <property type="entry name" value="Tyr_Pase_dom"/>
</dbReference>
<keyword evidence="2" id="KW-1133">Transmembrane helix</keyword>
<dbReference type="RefSeq" id="WP_311631994.1">
    <property type="nucleotide sequence ID" value="NZ_JAVREN010000030.1"/>
</dbReference>
<evidence type="ECO:0000313" key="4">
    <source>
        <dbReference type="EMBL" id="MDT0309040.1"/>
    </source>
</evidence>
<feature type="transmembrane region" description="Helical" evidence="2">
    <location>
        <begin position="41"/>
        <end position="67"/>
    </location>
</feature>
<dbReference type="InterPro" id="IPR050561">
    <property type="entry name" value="PTP"/>
</dbReference>
<dbReference type="SUPFAM" id="SSF52799">
    <property type="entry name" value="(Phosphotyrosine protein) phosphatases II"/>
    <property type="match status" value="1"/>
</dbReference>
<evidence type="ECO:0000256" key="1">
    <source>
        <dbReference type="SAM" id="MobiDB-lite"/>
    </source>
</evidence>
<dbReference type="PROSITE" id="PS50056">
    <property type="entry name" value="TYR_PHOSPHATASE_2"/>
    <property type="match status" value="1"/>
</dbReference>
<organism evidence="4 5">
    <name type="scientific">Streptomyces boetiae</name>
    <dbReference type="NCBI Taxonomy" id="3075541"/>
    <lineage>
        <taxon>Bacteria</taxon>
        <taxon>Bacillati</taxon>
        <taxon>Actinomycetota</taxon>
        <taxon>Actinomycetes</taxon>
        <taxon>Kitasatosporales</taxon>
        <taxon>Streptomycetaceae</taxon>
        <taxon>Streptomyces</taxon>
    </lineage>
</organism>
<evidence type="ECO:0000259" key="3">
    <source>
        <dbReference type="PROSITE" id="PS50056"/>
    </source>
</evidence>
<evidence type="ECO:0000256" key="2">
    <source>
        <dbReference type="SAM" id="Phobius"/>
    </source>
</evidence>
<protein>
    <submittedName>
        <fullName evidence="4">Dual specificity protein phosphatase family protein</fullName>
    </submittedName>
</protein>
<sequence>MPVLSAPPTLPADEAPPDGVRSPLAPRSSRRRRVLRRAGKIAGLCVLAYVSLWLAAVLGTLGVSFWAREHYSDGERVAGINHFLRVDDQVWRGSAPRPDGYEALAERGITTVIDLRAEDLSERQLGHPGEAGLDLVRLPIRDGQTPTEEQVASFLTAVENAPGPVYVHCGAGVGRTGAMAAAYLVTTGQADSQQAALRNLAVGPPSVEQIYYALTTDPGDTAQPPLPVQALSRALDAPRRINASLSLF</sequence>
<dbReference type="PANTHER" id="PTHR23339">
    <property type="entry name" value="TYROSINE SPECIFIC PROTEIN PHOSPHATASE AND DUAL SPECIFICITY PROTEIN PHOSPHATASE"/>
    <property type="match status" value="1"/>
</dbReference>
<dbReference type="InterPro" id="IPR016130">
    <property type="entry name" value="Tyr_Pase_AS"/>
</dbReference>
<keyword evidence="2" id="KW-0472">Membrane</keyword>
<evidence type="ECO:0000313" key="5">
    <source>
        <dbReference type="Proteomes" id="UP001183388"/>
    </source>
</evidence>